<dbReference type="Proteomes" id="UP000553632">
    <property type="component" value="Unassembled WGS sequence"/>
</dbReference>
<evidence type="ECO:0000313" key="1">
    <source>
        <dbReference type="EMBL" id="KAF4720663.1"/>
    </source>
</evidence>
<accession>A0A7J6RJB9</accession>
<keyword evidence="2" id="KW-1185">Reference proteome</keyword>
<protein>
    <submittedName>
        <fullName evidence="1">Uncharacterized protein</fullName>
    </submittedName>
</protein>
<organism evidence="1 2">
    <name type="scientific">Perkinsus olseni</name>
    <name type="common">Perkinsus atlanticus</name>
    <dbReference type="NCBI Taxonomy" id="32597"/>
    <lineage>
        <taxon>Eukaryota</taxon>
        <taxon>Sar</taxon>
        <taxon>Alveolata</taxon>
        <taxon>Perkinsozoa</taxon>
        <taxon>Perkinsea</taxon>
        <taxon>Perkinsida</taxon>
        <taxon>Perkinsidae</taxon>
        <taxon>Perkinsus</taxon>
    </lineage>
</organism>
<dbReference type="AlphaFoldDB" id="A0A7J6RJB9"/>
<feature type="non-terminal residue" evidence="1">
    <location>
        <position position="1"/>
    </location>
</feature>
<evidence type="ECO:0000313" key="2">
    <source>
        <dbReference type="Proteomes" id="UP000553632"/>
    </source>
</evidence>
<comment type="caution">
    <text evidence="1">The sequence shown here is derived from an EMBL/GenBank/DDBJ whole genome shotgun (WGS) entry which is preliminary data.</text>
</comment>
<gene>
    <name evidence="1" type="ORF">FOZ63_011075</name>
</gene>
<sequence>MLPMATLEDLIRGFMGRSDKTRVITKGGGDEEGGDHAYHKMRYDWMLVLALSNGDGHNEHNDDDRRCITEKEALALYTKCFRGEELLELGQSRQKEQLEVEKSAFLEAFRNLPPAVASSPTPSHHHCDGTTHRATWEETLTLFRNVMMTKLYLHCGLEVSYAGDVDNGDTAILLVSTTVRSLMREADRGGFPTELSRRLTDPESLAPCCPITFTPLARYYLLIPDVPDEEVQQAFTEVVKTFDSTTPELQHRYSAEVVLYRSIHTLAMAKLQQQ</sequence>
<dbReference type="EMBL" id="JABANO010025183">
    <property type="protein sequence ID" value="KAF4720663.1"/>
    <property type="molecule type" value="Genomic_DNA"/>
</dbReference>
<proteinExistence type="predicted"/>
<reference evidence="1 2" key="1">
    <citation type="submission" date="2020-04" db="EMBL/GenBank/DDBJ databases">
        <title>Perkinsus olseni comparative genomics.</title>
        <authorList>
            <person name="Bogema D.R."/>
        </authorList>
    </citation>
    <scope>NUCLEOTIDE SEQUENCE [LARGE SCALE GENOMIC DNA]</scope>
    <source>
        <strain evidence="1 2">ATCC PRA-207</strain>
    </source>
</reference>
<name>A0A7J6RJB9_PEROL</name>